<dbReference type="InParanoid" id="A0A316YCG9"/>
<keyword evidence="2" id="KW-1133">Transmembrane helix</keyword>
<reference evidence="3 4" key="1">
    <citation type="journal article" date="2018" name="Mol. Biol. Evol.">
        <title>Broad Genomic Sampling Reveals a Smut Pathogenic Ancestry of the Fungal Clade Ustilaginomycotina.</title>
        <authorList>
            <person name="Kijpornyongpan T."/>
            <person name="Mondo S.J."/>
            <person name="Barry K."/>
            <person name="Sandor L."/>
            <person name="Lee J."/>
            <person name="Lipzen A."/>
            <person name="Pangilinan J."/>
            <person name="LaButti K."/>
            <person name="Hainaut M."/>
            <person name="Henrissat B."/>
            <person name="Grigoriev I.V."/>
            <person name="Spatafora J.W."/>
            <person name="Aime M.C."/>
        </authorList>
    </citation>
    <scope>NUCLEOTIDE SEQUENCE [LARGE SCALE GENOMIC DNA]</scope>
    <source>
        <strain evidence="3 4">MCA 4198</strain>
    </source>
</reference>
<evidence type="ECO:0000313" key="3">
    <source>
        <dbReference type="EMBL" id="PWN86901.1"/>
    </source>
</evidence>
<dbReference type="EMBL" id="KZ819642">
    <property type="protein sequence ID" value="PWN86901.1"/>
    <property type="molecule type" value="Genomic_DNA"/>
</dbReference>
<protein>
    <submittedName>
        <fullName evidence="3">Uncharacterized protein</fullName>
    </submittedName>
</protein>
<dbReference type="RefSeq" id="XP_025374099.1">
    <property type="nucleotide sequence ID" value="XM_025525393.1"/>
</dbReference>
<dbReference type="GeneID" id="37047309"/>
<name>A0A316YCG9_9BASI</name>
<feature type="region of interest" description="Disordered" evidence="1">
    <location>
        <begin position="58"/>
        <end position="136"/>
    </location>
</feature>
<sequence length="136" mass="14357">MAPIPMLSFAKRDTCQDLNGIDYTCDGFGVGPRIGVGLGITVAILLVIAICCGVGWKKRRSQEPAPKITAIQLPEQPYDAGRVQEGGARDASYRKPAPSEDGSSNPAGPSSAPSSLYEQPAQPPPSYPKQPPSYSK</sequence>
<feature type="compositionally biased region" description="Low complexity" evidence="1">
    <location>
        <begin position="102"/>
        <end position="120"/>
    </location>
</feature>
<evidence type="ECO:0000313" key="4">
    <source>
        <dbReference type="Proteomes" id="UP000245768"/>
    </source>
</evidence>
<evidence type="ECO:0000256" key="1">
    <source>
        <dbReference type="SAM" id="MobiDB-lite"/>
    </source>
</evidence>
<keyword evidence="2" id="KW-0472">Membrane</keyword>
<accession>A0A316YCG9</accession>
<feature type="transmembrane region" description="Helical" evidence="2">
    <location>
        <begin position="34"/>
        <end position="56"/>
    </location>
</feature>
<dbReference type="Proteomes" id="UP000245768">
    <property type="component" value="Unassembled WGS sequence"/>
</dbReference>
<keyword evidence="4" id="KW-1185">Reference proteome</keyword>
<organism evidence="3 4">
    <name type="scientific">Acaromyces ingoldii</name>
    <dbReference type="NCBI Taxonomy" id="215250"/>
    <lineage>
        <taxon>Eukaryota</taxon>
        <taxon>Fungi</taxon>
        <taxon>Dikarya</taxon>
        <taxon>Basidiomycota</taxon>
        <taxon>Ustilaginomycotina</taxon>
        <taxon>Exobasidiomycetes</taxon>
        <taxon>Exobasidiales</taxon>
        <taxon>Cryptobasidiaceae</taxon>
        <taxon>Acaromyces</taxon>
    </lineage>
</organism>
<keyword evidence="2" id="KW-0812">Transmembrane</keyword>
<evidence type="ECO:0000256" key="2">
    <source>
        <dbReference type="SAM" id="Phobius"/>
    </source>
</evidence>
<feature type="compositionally biased region" description="Pro residues" evidence="1">
    <location>
        <begin position="121"/>
        <end position="136"/>
    </location>
</feature>
<dbReference type="AlphaFoldDB" id="A0A316YCG9"/>
<gene>
    <name evidence="3" type="ORF">FA10DRAFT_304772</name>
</gene>
<proteinExistence type="predicted"/>